<sequence length="2057" mass="225753">MAVHKSTMLRLVLILVLQCLLSNGQGPGPGPGLLNRLVLRDTMQSRSVDTRLNFTVLEGQPAGTSIGFIPTKPGFTYRFNEVLKEFTLNGSTGEIHTAKILDREALATDKFDLVILSSQPTYPIEVRIVVLDINDNAPRFPEPSIRVSFSENANAGTRVILDTATDGDAGENDITTSYRIVDGNDDGKFKLEVITNPSGETPYLHLETVEKLDTETRSSYQLNISAQDGGTPPHFGFLLVNVSILDVNDNSPIFDYGEYNVTLSESVPPGTSVLQVRATDADSLENARITYHLAEAETQFSIDPQTGIITTVERLKCHRNCPDASQCAKSCVFTVHARDHGSPYQDGRTYVTVNLQDANDHNPVVSFTYFPANAEFATVDENAKNASTVAVVSVLDADEGFNGETTVEIAGGNELNHFRLESKSNYDLVQVNGVLDREKISKYNVTIVATDMGSPPRSSTSFLIIYVNDINDHAPVFEKSEYSAVLSELVPVGTYVAGITANDEDTGVNSNVYYAITSGNNNRWFDIDTESGLITTKAPLDREVQDSVDLKISARDGGPNPKRAYTYLKITILDANDEKPTFSESLVHASLSESAAPHTLVAQVSAVDRDQGTNGSVSYIFSEEVELKYPGVFYLDSSSGRVTTRSKLDREAMPQYDITVEARDRGIPPLSSTATVRLTVKDVNDNSPEFYPQQYFVAVAEDNPIGSSLVQVSATDKDEGENAEISYELTSGPDNENTFAIHPQTGVLTLSGRLSRVRKSKYRLTVAARDKGDRKATKDAVIEILIEDNQSELLEFESDLYSFEVSEDAGQSADTFVAREVGTVSIKDAARVGESTYAIVAGDPDATFSIDKKTGVIKTAKHLDGEQRSFYSLKVVAVTADIYGHTTINITVNDINDNPPKFPTKHARATVKENWPVGHQVFLAEASDPDLGKNSDVTYTLTANPRNYFSISKKSGMIYLDKPVKYGVIDTFRLEVTATDDGVPPLSSRQIVVVTVEDVNDHTPIFEHGSYETSLFESIPVNDRFFALTATDEDSGLNGFVSYNITSGNDDQKFGIFPDGYLYIRSSLDRENKDYYALTIVAQDHGEPPRSATVLVVVHILDENDNAPVFTNKTFDFYLAENAPPDTYVGRFTATDQDKGRNAELTYAISTNQQQFLVDPKSGFLKTLNYFDREKLVHVTGQDYITMEAVVVDNGIIKLKDKAKVNIFITDVNDNSPKFSKKSYKAEVFEGAAVGTPIIRLAANDADQGLNGDIIYTLVDGNEESRFQIDGVTGQVALSRQLDRETTPLYLLTVAASDLGSPEPLTATTTLSVHVLDENDNKPVFTHLESEISVLETTAINTVLVQFQASDADVGINQEVSFMIGGGNIQEVFKIDTRSGTLYLEKPLDYEHRNTYSLNITAADGGSPRLTSTIEFIVRVLDYNDNAPSFPNTTIVRQIQEGIPYKTTIVTVKAHDPDSGLNGKISYAIKNQDPPGRHFEIEEDTGVIYTIRDIDREFNDTFMLTVVASDQAEPVSSRLSAEKLVTVVVEDINDNAPVFVSMNAGLLPENSRKDQKIMQISANDVDANTNGLVTYEIVGGSAMDVFYLDRVTGSLRLRKDISSPELFYRVTVRSTDEAVQSQRKSSDAYLTILGMSSQEGPRFTQSFYTGSVVENSAIGTSVATIESHMTTNDADEISYFVVNITSDDGRLMERLFDVQQKGVLATAAALDRESGPDVYLVTVAAAVSKTTTPRVSLTQVRVTILDQNDSPPSFRDMPRRYTVSEDHQAGRRVATITASDSDILGTLSYSLVSGDDGKFSLDETTGHLSLRETLDRETKDLYELVVRASDAVQHTDTTVYIQVTDTNDNPPQFYEHAYSFDVPENAKGSQVGQVSAWDADEDVNGHVSYTVISEWGNDVFSLNPQTGIFTLTSLLDYEQVQHYILVVQAQDTGRPSLSSTVTVYFNVQDLNDNAPVFDPMSYSDEVFENITVGSPVLTVHATDQDSGVNGELEYSIAGGDDKGQFSISSNGSIFTRAPLDREDQSFYNLVVLASDRAQPPDTRLSATVQVSLIMCYR</sequence>
<feature type="domain" description="Cadherin" evidence="15">
    <location>
        <begin position="255"/>
        <end position="365"/>
    </location>
</feature>
<dbReference type="GO" id="GO:0034332">
    <property type="term" value="P:adherens junction organization"/>
    <property type="evidence" value="ECO:0007669"/>
    <property type="project" value="TreeGrafter"/>
</dbReference>
<dbReference type="InterPro" id="IPR039808">
    <property type="entry name" value="Cadherin"/>
</dbReference>
<protein>
    <submittedName>
        <fullName evidence="17">Cadherin-related tumor suppressor</fullName>
    </submittedName>
</protein>
<evidence type="ECO:0000256" key="8">
    <source>
        <dbReference type="ARBA" id="ARBA00022889"/>
    </source>
</evidence>
<dbReference type="Pfam" id="PF00028">
    <property type="entry name" value="Cadherin"/>
    <property type="match status" value="18"/>
</dbReference>
<reference evidence="17" key="1">
    <citation type="submission" date="2025-08" db="UniProtKB">
        <authorList>
            <consortium name="RefSeq"/>
        </authorList>
    </citation>
    <scope>IDENTIFICATION</scope>
    <source>
        <tissue evidence="17">Whole organism</tissue>
    </source>
</reference>
<dbReference type="Pfam" id="PF25374">
    <property type="entry name" value="Cadherin_FAT4_N"/>
    <property type="match status" value="1"/>
</dbReference>
<evidence type="ECO:0000256" key="9">
    <source>
        <dbReference type="ARBA" id="ARBA00022989"/>
    </source>
</evidence>
<feature type="domain" description="Cadherin" evidence="15">
    <location>
        <begin position="1854"/>
        <end position="1957"/>
    </location>
</feature>
<dbReference type="GO" id="GO:0005912">
    <property type="term" value="C:adherens junction"/>
    <property type="evidence" value="ECO:0007669"/>
    <property type="project" value="TreeGrafter"/>
</dbReference>
<feature type="domain" description="Cadherin" evidence="15">
    <location>
        <begin position="1644"/>
        <end position="1754"/>
    </location>
</feature>
<dbReference type="InterPro" id="IPR020894">
    <property type="entry name" value="Cadherin_CS"/>
</dbReference>
<feature type="domain" description="Cadherin" evidence="15">
    <location>
        <begin position="1547"/>
        <end position="1643"/>
    </location>
</feature>
<dbReference type="FunFam" id="2.60.40.60:FF:000340">
    <property type="entry name" value="Protocadherin Fat 4"/>
    <property type="match status" value="1"/>
</dbReference>
<dbReference type="FunFam" id="2.60.40.60:FF:000007">
    <property type="entry name" value="Protocadherin alpha 2"/>
    <property type="match status" value="1"/>
</dbReference>
<dbReference type="KEGG" id="hazt:108679942"/>
<dbReference type="GO" id="GO:0048589">
    <property type="term" value="P:developmental growth"/>
    <property type="evidence" value="ECO:0007669"/>
    <property type="project" value="UniProtKB-ARBA"/>
</dbReference>
<dbReference type="GO" id="GO:0001736">
    <property type="term" value="P:establishment of planar polarity"/>
    <property type="evidence" value="ECO:0007669"/>
    <property type="project" value="UniProtKB-ARBA"/>
</dbReference>
<keyword evidence="9" id="KW-1133">Transmembrane helix</keyword>
<dbReference type="GO" id="GO:0016342">
    <property type="term" value="C:catenin complex"/>
    <property type="evidence" value="ECO:0007669"/>
    <property type="project" value="TreeGrafter"/>
</dbReference>
<dbReference type="FunFam" id="2.60.40.60:FF:000020">
    <property type="entry name" value="Dachsous cadherin-related 1b"/>
    <property type="match status" value="2"/>
</dbReference>
<comment type="subcellular location">
    <subcellularLocation>
        <location evidence="1">Cell membrane</location>
        <topology evidence="1">Single-pass type I membrane protein</topology>
    </subcellularLocation>
</comment>
<dbReference type="GO" id="GO:0009887">
    <property type="term" value="P:animal organ morphogenesis"/>
    <property type="evidence" value="ECO:0007669"/>
    <property type="project" value="UniProtKB-ARBA"/>
</dbReference>
<dbReference type="GO" id="GO:0016339">
    <property type="term" value="P:calcium-dependent cell-cell adhesion via plasma membrane cell adhesion molecules"/>
    <property type="evidence" value="ECO:0007669"/>
    <property type="project" value="TreeGrafter"/>
</dbReference>
<evidence type="ECO:0000313" key="17">
    <source>
        <dbReference type="RefSeq" id="XP_047740099.1"/>
    </source>
</evidence>
<evidence type="ECO:0000256" key="5">
    <source>
        <dbReference type="ARBA" id="ARBA00022729"/>
    </source>
</evidence>
<dbReference type="PROSITE" id="PS50268">
    <property type="entry name" value="CADHERIN_2"/>
    <property type="match status" value="19"/>
</dbReference>
<dbReference type="InterPro" id="IPR015919">
    <property type="entry name" value="Cadherin-like_sf"/>
</dbReference>
<feature type="domain" description="Cadherin" evidence="15">
    <location>
        <begin position="1431"/>
        <end position="1539"/>
    </location>
</feature>
<feature type="domain" description="Cadherin" evidence="15">
    <location>
        <begin position="1007"/>
        <end position="1110"/>
    </location>
</feature>
<dbReference type="InterPro" id="IPR002126">
    <property type="entry name" value="Cadherin-like_dom"/>
</dbReference>
<feature type="signal peptide" evidence="14">
    <location>
        <begin position="1"/>
        <end position="24"/>
    </location>
</feature>
<evidence type="ECO:0000256" key="2">
    <source>
        <dbReference type="ARBA" id="ARBA00022475"/>
    </source>
</evidence>
<dbReference type="GO" id="GO:0007424">
    <property type="term" value="P:open tracheal system development"/>
    <property type="evidence" value="ECO:0007669"/>
    <property type="project" value="UniProtKB-ARBA"/>
</dbReference>
<dbReference type="Gene3D" id="2.60.40.60">
    <property type="entry name" value="Cadherins"/>
    <property type="match status" value="19"/>
</dbReference>
<accession>A0A979FSG1</accession>
<feature type="non-terminal residue" evidence="17">
    <location>
        <position position="2057"/>
    </location>
</feature>
<feature type="domain" description="Cadherin" evidence="15">
    <location>
        <begin position="371"/>
        <end position="477"/>
    </location>
</feature>
<dbReference type="OrthoDB" id="6252479at2759"/>
<evidence type="ECO:0000313" key="16">
    <source>
        <dbReference type="Proteomes" id="UP000694843"/>
    </source>
</evidence>
<dbReference type="PRINTS" id="PR00205">
    <property type="entry name" value="CADHERIN"/>
</dbReference>
<dbReference type="FunFam" id="2.60.40.60:FF:000081">
    <property type="entry name" value="protocadherin Fat 4"/>
    <property type="match status" value="1"/>
</dbReference>
<dbReference type="FunFam" id="2.60.40.60:FF:000144">
    <property type="entry name" value="FAT atypical cadherin 4"/>
    <property type="match status" value="1"/>
</dbReference>
<dbReference type="Proteomes" id="UP000694843">
    <property type="component" value="Unplaced"/>
</dbReference>
<dbReference type="OMA" id="AQISYLF"/>
<keyword evidence="12" id="KW-0325">Glycoprotein</keyword>
<name>A0A979FSG1_HYAAZ</name>
<evidence type="ECO:0000256" key="3">
    <source>
        <dbReference type="ARBA" id="ARBA00022536"/>
    </source>
</evidence>
<evidence type="ECO:0000256" key="13">
    <source>
        <dbReference type="PROSITE-ProRule" id="PRU00043"/>
    </source>
</evidence>
<dbReference type="FunFam" id="2.60.40.60:FF:000321">
    <property type="entry name" value="Cadherin-related tumor suppressor"/>
    <property type="match status" value="1"/>
</dbReference>
<keyword evidence="8" id="KW-0130">Cell adhesion</keyword>
<feature type="chain" id="PRO_5037353777" evidence="14">
    <location>
        <begin position="25"/>
        <end position="2057"/>
    </location>
</feature>
<keyword evidence="7 13" id="KW-0106">Calcium</keyword>
<dbReference type="FunFam" id="2.60.40.60:FF:000024">
    <property type="entry name" value="FAT atypical cadherin 3"/>
    <property type="match status" value="1"/>
</dbReference>
<dbReference type="SUPFAM" id="SSF49313">
    <property type="entry name" value="Cadherin-like"/>
    <property type="match status" value="19"/>
</dbReference>
<evidence type="ECO:0000259" key="15">
    <source>
        <dbReference type="PROSITE" id="PS50268"/>
    </source>
</evidence>
<dbReference type="GO" id="GO:0007399">
    <property type="term" value="P:nervous system development"/>
    <property type="evidence" value="ECO:0007669"/>
    <property type="project" value="UniProtKB-ARBA"/>
</dbReference>
<keyword evidence="11" id="KW-1015">Disulfide bond</keyword>
<dbReference type="FunFam" id="2.60.40.60:FF:000134">
    <property type="entry name" value="protocadherin Fat 4"/>
    <property type="match status" value="2"/>
</dbReference>
<dbReference type="PROSITE" id="PS00232">
    <property type="entry name" value="CADHERIN_1"/>
    <property type="match status" value="8"/>
</dbReference>
<feature type="domain" description="Cadherin" evidence="15">
    <location>
        <begin position="903"/>
        <end position="1006"/>
    </location>
</feature>
<dbReference type="FunFam" id="2.60.40.60:FF:000118">
    <property type="entry name" value="protocadherin Fat 4"/>
    <property type="match status" value="1"/>
</dbReference>
<dbReference type="RefSeq" id="XP_047740099.1">
    <property type="nucleotide sequence ID" value="XM_047884143.1"/>
</dbReference>
<feature type="domain" description="Cadherin" evidence="15">
    <location>
        <begin position="1326"/>
        <end position="1430"/>
    </location>
</feature>
<feature type="domain" description="Cadherin" evidence="15">
    <location>
        <begin position="1755"/>
        <end position="1853"/>
    </location>
</feature>
<keyword evidence="2" id="KW-1003">Cell membrane</keyword>
<gene>
    <name evidence="17" type="primary">LOC108679942</name>
</gene>
<dbReference type="GO" id="GO:0016477">
    <property type="term" value="P:cell migration"/>
    <property type="evidence" value="ECO:0007669"/>
    <property type="project" value="TreeGrafter"/>
</dbReference>
<dbReference type="FunFam" id="2.60.40.60:FF:000143">
    <property type="entry name" value="FAT atypical cadherin 4"/>
    <property type="match status" value="1"/>
</dbReference>
<dbReference type="GO" id="GO:0008013">
    <property type="term" value="F:beta-catenin binding"/>
    <property type="evidence" value="ECO:0007669"/>
    <property type="project" value="TreeGrafter"/>
</dbReference>
<keyword evidence="6" id="KW-0677">Repeat</keyword>
<feature type="domain" description="Cadherin" evidence="15">
    <location>
        <begin position="1111"/>
        <end position="1219"/>
    </location>
</feature>
<feature type="domain" description="Cadherin" evidence="15">
    <location>
        <begin position="1958"/>
        <end position="2052"/>
    </location>
</feature>
<keyword evidence="3" id="KW-0245">EGF-like domain</keyword>
<keyword evidence="10" id="KW-0472">Membrane</keyword>
<dbReference type="GO" id="GO:0008104">
    <property type="term" value="P:intracellular protein localization"/>
    <property type="evidence" value="ECO:0007669"/>
    <property type="project" value="UniProtKB-ARBA"/>
</dbReference>
<dbReference type="GO" id="GO:0007163">
    <property type="term" value="P:establishment or maintenance of cell polarity"/>
    <property type="evidence" value="ECO:0007669"/>
    <property type="project" value="UniProtKB-ARBA"/>
</dbReference>
<feature type="domain" description="Cadherin" evidence="15">
    <location>
        <begin position="1220"/>
        <end position="1325"/>
    </location>
</feature>
<evidence type="ECO:0000256" key="10">
    <source>
        <dbReference type="ARBA" id="ARBA00023136"/>
    </source>
</evidence>
<dbReference type="CDD" id="cd11304">
    <property type="entry name" value="Cadherin_repeat"/>
    <property type="match status" value="19"/>
</dbReference>
<dbReference type="GO" id="GO:0044331">
    <property type="term" value="P:cell-cell adhesion mediated by cadherin"/>
    <property type="evidence" value="ECO:0007669"/>
    <property type="project" value="TreeGrafter"/>
</dbReference>
<dbReference type="PANTHER" id="PTHR24027:SF438">
    <property type="entry name" value="CADHERIN 23"/>
    <property type="match status" value="1"/>
</dbReference>
<keyword evidence="16" id="KW-1185">Reference proteome</keyword>
<proteinExistence type="predicted"/>
<feature type="domain" description="Cadherin" evidence="15">
    <location>
        <begin position="141"/>
        <end position="254"/>
    </location>
</feature>
<feature type="domain" description="Cadherin" evidence="15">
    <location>
        <begin position="691"/>
        <end position="796"/>
    </location>
</feature>
<dbReference type="GO" id="GO:0007156">
    <property type="term" value="P:homophilic cell adhesion via plasma membrane adhesion molecules"/>
    <property type="evidence" value="ECO:0007669"/>
    <property type="project" value="InterPro"/>
</dbReference>
<evidence type="ECO:0000256" key="4">
    <source>
        <dbReference type="ARBA" id="ARBA00022692"/>
    </source>
</evidence>
<dbReference type="FunFam" id="2.60.40.60:FF:000032">
    <property type="entry name" value="FAT atypical cadherin 1"/>
    <property type="match status" value="1"/>
</dbReference>
<dbReference type="GO" id="GO:0030855">
    <property type="term" value="P:epithelial cell differentiation"/>
    <property type="evidence" value="ECO:0007669"/>
    <property type="project" value="UniProtKB-ARBA"/>
</dbReference>
<dbReference type="GO" id="GO:0007043">
    <property type="term" value="P:cell-cell junction assembly"/>
    <property type="evidence" value="ECO:0007669"/>
    <property type="project" value="TreeGrafter"/>
</dbReference>
<dbReference type="FunFam" id="2.60.40.60:FF:000033">
    <property type="entry name" value="FAT atypical cadherin 1"/>
    <property type="match status" value="3"/>
</dbReference>
<evidence type="ECO:0000256" key="12">
    <source>
        <dbReference type="ARBA" id="ARBA00023180"/>
    </source>
</evidence>
<evidence type="ECO:0000256" key="6">
    <source>
        <dbReference type="ARBA" id="ARBA00022737"/>
    </source>
</evidence>
<evidence type="ECO:0000256" key="7">
    <source>
        <dbReference type="ARBA" id="ARBA00022837"/>
    </source>
</evidence>
<evidence type="ECO:0000256" key="1">
    <source>
        <dbReference type="ARBA" id="ARBA00004251"/>
    </source>
</evidence>
<dbReference type="GO" id="GO:0045296">
    <property type="term" value="F:cadherin binding"/>
    <property type="evidence" value="ECO:0007669"/>
    <property type="project" value="TreeGrafter"/>
</dbReference>
<dbReference type="GeneID" id="108679942"/>
<dbReference type="PANTHER" id="PTHR24027">
    <property type="entry name" value="CADHERIN-23"/>
    <property type="match status" value="1"/>
</dbReference>
<evidence type="ECO:0000256" key="11">
    <source>
        <dbReference type="ARBA" id="ARBA00023157"/>
    </source>
</evidence>
<keyword evidence="4" id="KW-0812">Transmembrane</keyword>
<dbReference type="GO" id="GO:0005509">
    <property type="term" value="F:calcium ion binding"/>
    <property type="evidence" value="ECO:0007669"/>
    <property type="project" value="UniProtKB-UniRule"/>
</dbReference>
<feature type="domain" description="Cadherin" evidence="15">
    <location>
        <begin position="41"/>
        <end position="140"/>
    </location>
</feature>
<dbReference type="FunFam" id="2.60.40.60:FF:000039">
    <property type="entry name" value="FAT atypical cadherin 3"/>
    <property type="match status" value="1"/>
</dbReference>
<organism evidence="16 17">
    <name type="scientific">Hyalella azteca</name>
    <name type="common">Amphipod</name>
    <dbReference type="NCBI Taxonomy" id="294128"/>
    <lineage>
        <taxon>Eukaryota</taxon>
        <taxon>Metazoa</taxon>
        <taxon>Ecdysozoa</taxon>
        <taxon>Arthropoda</taxon>
        <taxon>Crustacea</taxon>
        <taxon>Multicrustacea</taxon>
        <taxon>Malacostraca</taxon>
        <taxon>Eumalacostraca</taxon>
        <taxon>Peracarida</taxon>
        <taxon>Amphipoda</taxon>
        <taxon>Senticaudata</taxon>
        <taxon>Talitrida</taxon>
        <taxon>Talitroidea</taxon>
        <taxon>Hyalellidae</taxon>
        <taxon>Hyalella</taxon>
    </lineage>
</organism>
<feature type="domain" description="Cadherin" evidence="15">
    <location>
        <begin position="478"/>
        <end position="582"/>
    </location>
</feature>
<dbReference type="SMART" id="SM00112">
    <property type="entry name" value="CA"/>
    <property type="match status" value="19"/>
</dbReference>
<feature type="domain" description="Cadherin" evidence="15">
    <location>
        <begin position="583"/>
        <end position="690"/>
    </location>
</feature>
<dbReference type="GO" id="GO:0000902">
    <property type="term" value="P:cell morphogenesis"/>
    <property type="evidence" value="ECO:0007669"/>
    <property type="project" value="TreeGrafter"/>
</dbReference>
<evidence type="ECO:0000256" key="14">
    <source>
        <dbReference type="SAM" id="SignalP"/>
    </source>
</evidence>
<feature type="domain" description="Cadherin" evidence="15">
    <location>
        <begin position="797"/>
        <end position="902"/>
    </location>
</feature>
<keyword evidence="5 14" id="KW-0732">Signal</keyword>